<dbReference type="SUPFAM" id="SSF56801">
    <property type="entry name" value="Acetyl-CoA synthetase-like"/>
    <property type="match status" value="1"/>
</dbReference>
<dbReference type="PROSITE" id="PS00455">
    <property type="entry name" value="AMP_BINDING"/>
    <property type="match status" value="1"/>
</dbReference>
<reference evidence="2 3" key="1">
    <citation type="submission" date="2024-01" db="EMBL/GenBank/DDBJ databases">
        <authorList>
            <person name="Allen C."/>
            <person name="Tagirdzhanova G."/>
        </authorList>
    </citation>
    <scope>NUCLEOTIDE SEQUENCE [LARGE SCALE GENOMIC DNA]</scope>
</reference>
<feature type="domain" description="AMP-dependent synthetase/ligase" evidence="1">
    <location>
        <begin position="118"/>
        <end position="339"/>
    </location>
</feature>
<evidence type="ECO:0000313" key="2">
    <source>
        <dbReference type="EMBL" id="CAK7220380.1"/>
    </source>
</evidence>
<dbReference type="EMBL" id="CAWUHB010000020">
    <property type="protein sequence ID" value="CAK7220380.1"/>
    <property type="molecule type" value="Genomic_DNA"/>
</dbReference>
<evidence type="ECO:0000259" key="1">
    <source>
        <dbReference type="Pfam" id="PF00501"/>
    </source>
</evidence>
<evidence type="ECO:0000313" key="3">
    <source>
        <dbReference type="Proteomes" id="UP001642405"/>
    </source>
</evidence>
<dbReference type="PANTHER" id="PTHR43201:SF6">
    <property type="entry name" value="ACYL COA SYNTHETASE (EUROFUNG)"/>
    <property type="match status" value="1"/>
</dbReference>
<name>A0ABP0BLP9_9PEZI</name>
<dbReference type="Gene3D" id="3.30.300.30">
    <property type="match status" value="1"/>
</dbReference>
<dbReference type="Pfam" id="PF00501">
    <property type="entry name" value="AMP-binding"/>
    <property type="match status" value="2"/>
</dbReference>
<protein>
    <recommendedName>
        <fullName evidence="1">AMP-dependent synthetase/ligase domain-containing protein</fullName>
    </recommendedName>
</protein>
<dbReference type="InterPro" id="IPR045851">
    <property type="entry name" value="AMP-bd_C_sf"/>
</dbReference>
<dbReference type="InterPro" id="IPR042099">
    <property type="entry name" value="ANL_N_sf"/>
</dbReference>
<dbReference type="PANTHER" id="PTHR43201">
    <property type="entry name" value="ACYL-COA SYNTHETASE"/>
    <property type="match status" value="1"/>
</dbReference>
<feature type="domain" description="AMP-dependent synthetase/ligase" evidence="1">
    <location>
        <begin position="25"/>
        <end position="116"/>
    </location>
</feature>
<proteinExistence type="predicted"/>
<dbReference type="InterPro" id="IPR000873">
    <property type="entry name" value="AMP-dep_synth/lig_dom"/>
</dbReference>
<keyword evidence="3" id="KW-1185">Reference proteome</keyword>
<organism evidence="2 3">
    <name type="scientific">Sporothrix curviconia</name>
    <dbReference type="NCBI Taxonomy" id="1260050"/>
    <lineage>
        <taxon>Eukaryota</taxon>
        <taxon>Fungi</taxon>
        <taxon>Dikarya</taxon>
        <taxon>Ascomycota</taxon>
        <taxon>Pezizomycotina</taxon>
        <taxon>Sordariomycetes</taxon>
        <taxon>Sordariomycetidae</taxon>
        <taxon>Ophiostomatales</taxon>
        <taxon>Ophiostomataceae</taxon>
        <taxon>Sporothrix</taxon>
    </lineage>
</organism>
<comment type="caution">
    <text evidence="2">The sequence shown here is derived from an EMBL/GenBank/DDBJ whole genome shotgun (WGS) entry which is preliminary data.</text>
</comment>
<dbReference type="Gene3D" id="3.40.50.12780">
    <property type="entry name" value="N-terminal domain of ligase-like"/>
    <property type="match status" value="2"/>
</dbReference>
<gene>
    <name evidence="2" type="ORF">SCUCBS95973_004134</name>
</gene>
<dbReference type="InterPro" id="IPR020845">
    <property type="entry name" value="AMP-binding_CS"/>
</dbReference>
<accession>A0ABP0BLP9</accession>
<dbReference type="Proteomes" id="UP001642405">
    <property type="component" value="Unassembled WGS sequence"/>
</dbReference>
<sequence length="476" mass="52334">MPSVVRGTRVVQLIEAPLSTLIDDCAYRFGNRTAVCVPWQGVNISYLTLAQRSRMMSKALLGVGLKHGDIVGIMAGNRFEYIETFLAGGRIGCPVVLMNNMFSPAELEQAMDRVTAESRVMANDILNLQFTSGTTGRPKAACLTHRNILNDAMFVGAAMKLTPVDVVSCPPPLFHCFGLVMGFLAAFYHGSSIVFPFDTFDAEKTVESVLREKVTALLGVPTMFFAQLELLDKQKGRFAPFTTVRTGLAAGAQVPAQLMNVILKRMNIPSLLIAYGMTETSPVTFITAIEDTEEKRFNTIGRVLPHTDAKIVDSCGRILPVGQRGEICTAGFPLQRGYWHDEEKTQEVMREDENGVRWMHTGDEGYLDADGYGYVTGRIKDLIIRGLEDKKYGEAVACFLKASDGAKPSRPSHVELRSWVSQTLGRHKEPKHIFWVGDEGVGTDLIKTASGKYQKHLIRALGNGLLKKSSPPSAKL</sequence>